<dbReference type="GO" id="GO:0008483">
    <property type="term" value="F:transaminase activity"/>
    <property type="evidence" value="ECO:0007669"/>
    <property type="project" value="UniProtKB-KW"/>
</dbReference>
<reference evidence="3 4" key="1">
    <citation type="submission" date="2013-08" db="EMBL/GenBank/DDBJ databases">
        <authorList>
            <person name="Weinstock G."/>
            <person name="Sodergren E."/>
            <person name="Wylie T."/>
            <person name="Fulton L."/>
            <person name="Fulton R."/>
            <person name="Fronick C."/>
            <person name="O'Laughlin M."/>
            <person name="Godfrey J."/>
            <person name="Miner T."/>
            <person name="Herter B."/>
            <person name="Appelbaum E."/>
            <person name="Cordes M."/>
            <person name="Lek S."/>
            <person name="Wollam A."/>
            <person name="Pepin K.H."/>
            <person name="Palsikar V.B."/>
            <person name="Mitreva M."/>
            <person name="Wilson R.K."/>
        </authorList>
    </citation>
    <scope>NUCLEOTIDE SEQUENCE [LARGE SCALE GENOMIC DNA]</scope>
    <source>
        <strain evidence="3 4">ATCC 700332</strain>
    </source>
</reference>
<proteinExistence type="inferred from homology"/>
<dbReference type="InterPro" id="IPR015422">
    <property type="entry name" value="PyrdxlP-dep_Trfase_small"/>
</dbReference>
<gene>
    <name evidence="3" type="ORF">HMPREF9193_00469</name>
</gene>
<dbReference type="EMBL" id="AWVH01000006">
    <property type="protein sequence ID" value="ERJ94114.1"/>
    <property type="molecule type" value="Genomic_DNA"/>
</dbReference>
<evidence type="ECO:0000256" key="2">
    <source>
        <dbReference type="RuleBase" id="RU004508"/>
    </source>
</evidence>
<dbReference type="PANTHER" id="PTHR30244">
    <property type="entry name" value="TRANSAMINASE"/>
    <property type="match status" value="1"/>
</dbReference>
<keyword evidence="3" id="KW-0808">Transferase</keyword>
<dbReference type="InterPro" id="IPR000653">
    <property type="entry name" value="DegT/StrS_aminotransferase"/>
</dbReference>
<evidence type="ECO:0000313" key="4">
    <source>
        <dbReference type="Proteomes" id="UP000016649"/>
    </source>
</evidence>
<dbReference type="SUPFAM" id="SSF53383">
    <property type="entry name" value="PLP-dependent transferases"/>
    <property type="match status" value="1"/>
</dbReference>
<dbReference type="PANTHER" id="PTHR30244:SF34">
    <property type="entry name" value="DTDP-4-AMINO-4,6-DIDEOXYGALACTOSE TRANSAMINASE"/>
    <property type="match status" value="1"/>
</dbReference>
<name>A0ABN0P0U8_TRELE</name>
<evidence type="ECO:0000313" key="3">
    <source>
        <dbReference type="EMBL" id="ERJ94114.1"/>
    </source>
</evidence>
<dbReference type="RefSeq" id="WP_021686870.1">
    <property type="nucleotide sequence ID" value="NZ_KI260561.1"/>
</dbReference>
<dbReference type="InterPro" id="IPR015424">
    <property type="entry name" value="PyrdxlP-dep_Trfase"/>
</dbReference>
<dbReference type="Gene3D" id="3.40.640.10">
    <property type="entry name" value="Type I PLP-dependent aspartate aminotransferase-like (Major domain)"/>
    <property type="match status" value="1"/>
</dbReference>
<comment type="similarity">
    <text evidence="1 2">Belongs to the DegT/DnrJ/EryC1 family.</text>
</comment>
<dbReference type="Proteomes" id="UP000016649">
    <property type="component" value="Unassembled WGS sequence"/>
</dbReference>
<organism evidence="3 4">
    <name type="scientific">Treponema lecithinolyticum ATCC 700332</name>
    <dbReference type="NCBI Taxonomy" id="1321815"/>
    <lineage>
        <taxon>Bacteria</taxon>
        <taxon>Pseudomonadati</taxon>
        <taxon>Spirochaetota</taxon>
        <taxon>Spirochaetia</taxon>
        <taxon>Spirochaetales</taxon>
        <taxon>Treponemataceae</taxon>
        <taxon>Treponema</taxon>
    </lineage>
</organism>
<accession>A0ABN0P0U8</accession>
<keyword evidence="4" id="KW-1185">Reference proteome</keyword>
<dbReference type="Gene3D" id="3.90.1150.10">
    <property type="entry name" value="Aspartate Aminotransferase, domain 1"/>
    <property type="match status" value="1"/>
</dbReference>
<dbReference type="InterPro" id="IPR015421">
    <property type="entry name" value="PyrdxlP-dep_Trfase_major"/>
</dbReference>
<dbReference type="Pfam" id="PF01041">
    <property type="entry name" value="DegT_DnrJ_EryC1"/>
    <property type="match status" value="1"/>
</dbReference>
<comment type="caution">
    <text evidence="3">The sequence shown here is derived from an EMBL/GenBank/DDBJ whole genome shotgun (WGS) entry which is preliminary data.</text>
</comment>
<evidence type="ECO:0000256" key="1">
    <source>
        <dbReference type="ARBA" id="ARBA00037999"/>
    </source>
</evidence>
<keyword evidence="3" id="KW-0032">Aminotransferase</keyword>
<keyword evidence="2" id="KW-0663">Pyridoxal phosphate</keyword>
<protein>
    <submittedName>
        <fullName evidence="3">DegT/DnrJ/EryC1/StrS aminotransferase family protein</fullName>
    </submittedName>
</protein>
<sequence>MAIRTFSPTIRRKEMDAVLTCMVEEKLGPGELNARLIQQVKETFGVSGACALRSPSIALKYALKALDLPNDSAVMISALAPSWQYTAVNEFGYRCIVLDVSAESGLVIPETAESAVKEGARVLLLHESLGQLPNFSALADLGVSIIEDISQNAGAAIEDKPAGTFGVFTILGLEEKDILTAGGGAVLMASQNRNWSVLRKVLETSPSTDLLPDINAALAYIQLRELNRNEQIRKEMYEMYIRSLMQGRHKTFSALGDYAVPAVYSFPVVLSGSFKDVKQYAAKKDIEVVPAYEDSVVSVFREQCAHCPQASSLSLRCALFPLYPRLGVSKSQKIAKVLATLP</sequence>